<feature type="region of interest" description="Disordered" evidence="1">
    <location>
        <begin position="63"/>
        <end position="94"/>
    </location>
</feature>
<evidence type="ECO:0000256" key="2">
    <source>
        <dbReference type="SAM" id="Phobius"/>
    </source>
</evidence>
<dbReference type="Proteomes" id="UP000644441">
    <property type="component" value="Unassembled WGS sequence"/>
</dbReference>
<keyword evidence="2" id="KW-1133">Transmembrane helix</keyword>
<comment type="caution">
    <text evidence="3">The sequence shown here is derived from an EMBL/GenBank/DDBJ whole genome shotgun (WGS) entry which is preliminary data.</text>
</comment>
<evidence type="ECO:0000313" key="4">
    <source>
        <dbReference type="Proteomes" id="UP000644441"/>
    </source>
</evidence>
<evidence type="ECO:0000256" key="1">
    <source>
        <dbReference type="SAM" id="MobiDB-lite"/>
    </source>
</evidence>
<accession>A0ABS0AJM9</accession>
<keyword evidence="4" id="KW-1185">Reference proteome</keyword>
<dbReference type="PANTHER" id="PTHR41339:SF1">
    <property type="entry name" value="SECRETED PROTEIN"/>
    <property type="match status" value="1"/>
</dbReference>
<evidence type="ECO:0000313" key="3">
    <source>
        <dbReference type="EMBL" id="MBF5054347.1"/>
    </source>
</evidence>
<dbReference type="EMBL" id="ARXR01000039">
    <property type="protein sequence ID" value="MBF5054347.1"/>
    <property type="molecule type" value="Genomic_DNA"/>
</dbReference>
<name>A0ABS0AJM9_9GAMM</name>
<organism evidence="3 4">
    <name type="scientific">Alloalcanivorax venustensis ISO4</name>
    <dbReference type="NCBI Taxonomy" id="1177184"/>
    <lineage>
        <taxon>Bacteria</taxon>
        <taxon>Pseudomonadati</taxon>
        <taxon>Pseudomonadota</taxon>
        <taxon>Gammaproteobacteria</taxon>
        <taxon>Oceanospirillales</taxon>
        <taxon>Alcanivoracaceae</taxon>
        <taxon>Alloalcanivorax</taxon>
    </lineage>
</organism>
<sequence length="536" mass="57231">MELLWQLKQNYDQSGDGSLRFIHFNTLLNDSQYRAEVIEKALSSEHPRIRELGRKLKAANRQGGLLHKTSAPATAGGDTAPTPARPAPRNATPQRSSNLWWLGLGTLVLVGVITAGVLLQPSIGGLLSGRQVVAGPLTGEHRWSTDRTWVLNGIVYVEDGARLTIEPGTRVEGQPGSALVITRGASLHAAGNADMPIVFTSGQPQGTRAAGDWGGVVLLGSAPVNQADAHIEGVPANDTRGAFGGDDADGSCGVIEYARIEFAGFEVYANNELNGLTLGGCGSGTIVRHVQVHRSLDDGVEMFGGTADLRHVLITGAGDDSLDWDWGWRGRVQFLIAQQHPNSGDNAFEADNNGNQHDAEPMSEPVMYNVTLVSPRSHTRHHRAMTLREGTGGHFHNLFMHGFSGEAVDIKDAVTVGNLDNGRLSFEALAINDIGGRGIRFFEDESGDADDDGGLDEAAYFRDTVGARFGVDPQFSRDVSSTVNPDFAPGGTSGLRDGAVAPPQGEFWDESALYIGAIRPGAARDWTDGWTDFPLN</sequence>
<keyword evidence="2" id="KW-0472">Membrane</keyword>
<dbReference type="PANTHER" id="PTHR41339">
    <property type="entry name" value="LIPL48"/>
    <property type="match status" value="1"/>
</dbReference>
<gene>
    <name evidence="3" type="ORF">ISO4_02949</name>
</gene>
<reference evidence="3 4" key="1">
    <citation type="submission" date="2012-09" db="EMBL/GenBank/DDBJ databases">
        <title>Genome Sequence of alkane-degrading Bacterium Alcanivorax venustensis ISO4.</title>
        <authorList>
            <person name="Lai Q."/>
            <person name="Shao Z."/>
        </authorList>
    </citation>
    <scope>NUCLEOTIDE SEQUENCE [LARGE SCALE GENOMIC DNA]</scope>
    <source>
        <strain evidence="3 4">ISO4</strain>
    </source>
</reference>
<feature type="transmembrane region" description="Helical" evidence="2">
    <location>
        <begin position="99"/>
        <end position="119"/>
    </location>
</feature>
<feature type="region of interest" description="Disordered" evidence="1">
    <location>
        <begin position="480"/>
        <end position="500"/>
    </location>
</feature>
<keyword evidence="2" id="KW-0812">Transmembrane</keyword>
<proteinExistence type="predicted"/>
<protein>
    <submittedName>
        <fullName evidence="3">Uncharacterized protein</fullName>
    </submittedName>
</protein>
<feature type="compositionally biased region" description="Low complexity" evidence="1">
    <location>
        <begin position="71"/>
        <end position="94"/>
    </location>
</feature>